<organism evidence="2">
    <name type="scientific">Schlesneria paludicola</name>
    <dbReference type="NCBI Taxonomy" id="360056"/>
    <lineage>
        <taxon>Bacteria</taxon>
        <taxon>Pseudomonadati</taxon>
        <taxon>Planctomycetota</taxon>
        <taxon>Planctomycetia</taxon>
        <taxon>Planctomycetales</taxon>
        <taxon>Planctomycetaceae</taxon>
        <taxon>Schlesneria</taxon>
    </lineage>
</organism>
<dbReference type="Gene3D" id="3.20.20.80">
    <property type="entry name" value="Glycosidases"/>
    <property type="match status" value="1"/>
</dbReference>
<accession>A0A7C2P9B9</accession>
<dbReference type="SUPFAM" id="SSF51445">
    <property type="entry name" value="(Trans)glycosidases"/>
    <property type="match status" value="1"/>
</dbReference>
<name>A0A7C2P9B9_9PLAN</name>
<proteinExistence type="predicted"/>
<dbReference type="AlphaFoldDB" id="A0A7C2P9B9"/>
<dbReference type="EMBL" id="DSOK01000131">
    <property type="protein sequence ID" value="HEN14696.1"/>
    <property type="molecule type" value="Genomic_DNA"/>
</dbReference>
<comment type="caution">
    <text evidence="2">The sequence shown here is derived from an EMBL/GenBank/DDBJ whole genome shotgun (WGS) entry which is preliminary data.</text>
</comment>
<gene>
    <name evidence="2" type="ORF">ENQ76_04410</name>
</gene>
<sequence length="398" mass="44136">MSRQCLRLVMVSLALTFGIAAAADEPAHHPYAAWTHGPSANPDFFPIAVWLQQPANAPKYKAAGINLYVGLWNGPTETQLAELTKHGMPVVCAQNEVGLAHRDDPIIVGWMHGDEPDNAQSLGRNKGYGPPIPPAKIVEDYQRLRERDPSRPILLNLGQGVAWDGWHGRGVRTNHPEDYPEYAQGADIVSFDIYPGCHTHPDVAGKLWFVADGVRRLRGWTDDKKPVWTCIECTRIDNVNAKATPHEVRAVVWMALVRGARGLIYFSHQFRPRFIEAGLLADEEMLATVTKTNQQIQRLAPVLNAVTIPDGVAVTTTNSDVPVEAIVKRHNGATYVFAVAMRPGQTDAEFRVAGLSGSRQVEVLGEDRQIDVADGVFRDKFGRWDVHLYRVVDRAVER</sequence>
<reference evidence="2" key="1">
    <citation type="journal article" date="2020" name="mSystems">
        <title>Genome- and Community-Level Interaction Insights into Carbon Utilization and Element Cycling Functions of Hydrothermarchaeota in Hydrothermal Sediment.</title>
        <authorList>
            <person name="Zhou Z."/>
            <person name="Liu Y."/>
            <person name="Xu W."/>
            <person name="Pan J."/>
            <person name="Luo Z.H."/>
            <person name="Li M."/>
        </authorList>
    </citation>
    <scope>NUCLEOTIDE SEQUENCE [LARGE SCALE GENOMIC DNA]</scope>
    <source>
        <strain evidence="2">SpSt-339</strain>
    </source>
</reference>
<protein>
    <submittedName>
        <fullName evidence="2">Uncharacterized protein</fullName>
    </submittedName>
</protein>
<feature type="signal peptide" evidence="1">
    <location>
        <begin position="1"/>
        <end position="22"/>
    </location>
</feature>
<feature type="chain" id="PRO_5028488923" evidence="1">
    <location>
        <begin position="23"/>
        <end position="398"/>
    </location>
</feature>
<evidence type="ECO:0000256" key="1">
    <source>
        <dbReference type="SAM" id="SignalP"/>
    </source>
</evidence>
<dbReference type="InterPro" id="IPR017853">
    <property type="entry name" value="GH"/>
</dbReference>
<keyword evidence="1" id="KW-0732">Signal</keyword>
<evidence type="ECO:0000313" key="2">
    <source>
        <dbReference type="EMBL" id="HEN14696.1"/>
    </source>
</evidence>